<evidence type="ECO:0000256" key="1">
    <source>
        <dbReference type="SAM" id="MobiDB-lite"/>
    </source>
</evidence>
<reference evidence="2" key="2">
    <citation type="submission" date="2020-09" db="EMBL/GenBank/DDBJ databases">
        <authorList>
            <person name="Sun Q."/>
            <person name="Ohkuma M."/>
        </authorList>
    </citation>
    <scope>NUCLEOTIDE SEQUENCE</scope>
    <source>
        <strain evidence="2">JCM 4346</strain>
    </source>
</reference>
<reference evidence="2" key="1">
    <citation type="journal article" date="2014" name="Int. J. Syst. Evol. Microbiol.">
        <title>Complete genome sequence of Corynebacterium casei LMG S-19264T (=DSM 44701T), isolated from a smear-ripened cheese.</title>
        <authorList>
            <consortium name="US DOE Joint Genome Institute (JGI-PGF)"/>
            <person name="Walter F."/>
            <person name="Albersmeier A."/>
            <person name="Kalinowski J."/>
            <person name="Ruckert C."/>
        </authorList>
    </citation>
    <scope>NUCLEOTIDE SEQUENCE</scope>
    <source>
        <strain evidence="2">JCM 4346</strain>
    </source>
</reference>
<evidence type="ECO:0000313" key="3">
    <source>
        <dbReference type="Proteomes" id="UP000658320"/>
    </source>
</evidence>
<evidence type="ECO:0000313" key="2">
    <source>
        <dbReference type="EMBL" id="GGR19394.1"/>
    </source>
</evidence>
<dbReference type="EMBL" id="BMSX01000008">
    <property type="protein sequence ID" value="GGR19394.1"/>
    <property type="molecule type" value="Genomic_DNA"/>
</dbReference>
<comment type="caution">
    <text evidence="2">The sequence shown here is derived from an EMBL/GenBank/DDBJ whole genome shotgun (WGS) entry which is preliminary data.</text>
</comment>
<feature type="compositionally biased region" description="Low complexity" evidence="1">
    <location>
        <begin position="54"/>
        <end position="64"/>
    </location>
</feature>
<proteinExistence type="predicted"/>
<keyword evidence="3" id="KW-1185">Reference proteome</keyword>
<feature type="region of interest" description="Disordered" evidence="1">
    <location>
        <begin position="1"/>
        <end position="68"/>
    </location>
</feature>
<protein>
    <submittedName>
        <fullName evidence="2">Uncharacterized protein</fullName>
    </submittedName>
</protein>
<gene>
    <name evidence="2" type="ORF">GCM10010251_39460</name>
</gene>
<name>A0A918FBL0_9ACTN</name>
<dbReference type="Proteomes" id="UP000658320">
    <property type="component" value="Unassembled WGS sequence"/>
</dbReference>
<organism evidence="2 3">
    <name type="scientific">Streptomyces aurantiogriseus</name>
    <dbReference type="NCBI Taxonomy" id="66870"/>
    <lineage>
        <taxon>Bacteria</taxon>
        <taxon>Bacillati</taxon>
        <taxon>Actinomycetota</taxon>
        <taxon>Actinomycetes</taxon>
        <taxon>Kitasatosporales</taxon>
        <taxon>Streptomycetaceae</taxon>
        <taxon>Streptomyces</taxon>
    </lineage>
</organism>
<dbReference type="AlphaFoldDB" id="A0A918FBL0"/>
<accession>A0A918FBL0</accession>
<sequence>MTDGVVSPPPPYPSRPVKGSTPSPPAKGLRPLDPGLYPPTTRLGPRLTLRDSHTPTTTPALPHPRNGCHARETLTITVPGATIPGAEMFA</sequence>